<dbReference type="GeneID" id="14926493"/>
<dbReference type="STRING" id="1257118.L8HJQ1"/>
<sequence>MAEKGIKEAGDMCMHIMLSSRHRGALEKSSQGSICQSPRAKTRGGCTDIYEMATYTELTKDPIIDTHLSELEDTLLEQNLCRIIEPFSCVEIAHVAKIIDLPIHSVEKKLSQMILDKKLLGVLDQGAGTLLIFDEPTADRTYPAALETVQGMNKVVDSLFEKWAKVGADFV</sequence>
<organism evidence="2 3">
    <name type="scientific">Acanthamoeba castellanii (strain ATCC 30010 / Neff)</name>
    <dbReference type="NCBI Taxonomy" id="1257118"/>
    <lineage>
        <taxon>Eukaryota</taxon>
        <taxon>Amoebozoa</taxon>
        <taxon>Discosea</taxon>
        <taxon>Longamoebia</taxon>
        <taxon>Centramoebida</taxon>
        <taxon>Acanthamoebidae</taxon>
        <taxon>Acanthamoeba</taxon>
    </lineage>
</organism>
<evidence type="ECO:0000259" key="1">
    <source>
        <dbReference type="SMART" id="SM00088"/>
    </source>
</evidence>
<reference evidence="2 3" key="1">
    <citation type="journal article" date="2013" name="Genome Biol.">
        <title>Genome of Acanthamoeba castellanii highlights extensive lateral gene transfer and early evolution of tyrosine kinase signaling.</title>
        <authorList>
            <person name="Clarke M."/>
            <person name="Lohan A.J."/>
            <person name="Liu B."/>
            <person name="Lagkouvardos I."/>
            <person name="Roy S."/>
            <person name="Zafar N."/>
            <person name="Bertelli C."/>
            <person name="Schilde C."/>
            <person name="Kianianmomeni A."/>
            <person name="Burglin T.R."/>
            <person name="Frech C."/>
            <person name="Turcotte B."/>
            <person name="Kopec K.O."/>
            <person name="Synnott J.M."/>
            <person name="Choo C."/>
            <person name="Paponov I."/>
            <person name="Finkler A."/>
            <person name="Soon Heng Tan C."/>
            <person name="Hutchins A.P."/>
            <person name="Weinmeier T."/>
            <person name="Rattei T."/>
            <person name="Chu J.S."/>
            <person name="Gimenez G."/>
            <person name="Irimia M."/>
            <person name="Rigden D.J."/>
            <person name="Fitzpatrick D.A."/>
            <person name="Lorenzo-Morales J."/>
            <person name="Bateman A."/>
            <person name="Chiu C.H."/>
            <person name="Tang P."/>
            <person name="Hegemann P."/>
            <person name="Fromm H."/>
            <person name="Raoult D."/>
            <person name="Greub G."/>
            <person name="Miranda-Saavedra D."/>
            <person name="Chen N."/>
            <person name="Nash P."/>
            <person name="Ginger M.L."/>
            <person name="Horn M."/>
            <person name="Schaap P."/>
            <person name="Caler L."/>
            <person name="Loftus B."/>
        </authorList>
    </citation>
    <scope>NUCLEOTIDE SEQUENCE [LARGE SCALE GENOMIC DNA]</scope>
    <source>
        <strain evidence="2 3">Neff</strain>
    </source>
</reference>
<evidence type="ECO:0000313" key="3">
    <source>
        <dbReference type="Proteomes" id="UP000011083"/>
    </source>
</evidence>
<dbReference type="Pfam" id="PF18503">
    <property type="entry name" value="RPN6_C_helix"/>
    <property type="match status" value="1"/>
</dbReference>
<dbReference type="EMBL" id="KB007805">
    <property type="protein sequence ID" value="ELR25437.1"/>
    <property type="molecule type" value="Genomic_DNA"/>
</dbReference>
<dbReference type="InterPro" id="IPR050871">
    <property type="entry name" value="26S_Proteasome/COP9_Components"/>
</dbReference>
<accession>L8HJQ1</accession>
<dbReference type="InterPro" id="IPR000717">
    <property type="entry name" value="PCI_dom"/>
</dbReference>
<dbReference type="VEuPathDB" id="AmoebaDB:ACA1_294920"/>
<dbReference type="KEGG" id="acan:ACA1_294920"/>
<gene>
    <name evidence="2" type="ORF">ACA1_294920</name>
</gene>
<dbReference type="AlphaFoldDB" id="L8HJQ1"/>
<name>L8HJQ1_ACACF</name>
<dbReference type="RefSeq" id="XP_004368192.1">
    <property type="nucleotide sequence ID" value="XM_004368135.1"/>
</dbReference>
<dbReference type="PANTHER" id="PTHR10678">
    <property type="entry name" value="26S PROTEASOME NON-ATPASE REGULATORY SUBUNIT 11/COP9 SIGNALOSOME COMPLEX SUBUNIT 2"/>
    <property type="match status" value="1"/>
</dbReference>
<dbReference type="SMART" id="SM00088">
    <property type="entry name" value="PINT"/>
    <property type="match status" value="1"/>
</dbReference>
<dbReference type="Proteomes" id="UP000011083">
    <property type="component" value="Unassembled WGS sequence"/>
</dbReference>
<evidence type="ECO:0000313" key="2">
    <source>
        <dbReference type="EMBL" id="ELR25437.1"/>
    </source>
</evidence>
<protein>
    <submittedName>
        <fullName evidence="2">PCI domain containing protein</fullName>
    </submittedName>
</protein>
<dbReference type="Pfam" id="PF01399">
    <property type="entry name" value="PCI"/>
    <property type="match status" value="1"/>
</dbReference>
<dbReference type="Gene3D" id="1.25.40.570">
    <property type="match status" value="1"/>
</dbReference>
<dbReference type="SUPFAM" id="SSF46785">
    <property type="entry name" value="Winged helix' DNA-binding domain"/>
    <property type="match status" value="1"/>
</dbReference>
<dbReference type="OrthoDB" id="1418352at2759"/>
<dbReference type="InterPro" id="IPR040780">
    <property type="entry name" value="Rpn6_C_helix"/>
</dbReference>
<dbReference type="InterPro" id="IPR036390">
    <property type="entry name" value="WH_DNA-bd_sf"/>
</dbReference>
<keyword evidence="3" id="KW-1185">Reference proteome</keyword>
<proteinExistence type="predicted"/>
<feature type="domain" description="PCI" evidence="1">
    <location>
        <begin position="66"/>
        <end position="149"/>
    </location>
</feature>